<feature type="region of interest" description="Disordered" evidence="1">
    <location>
        <begin position="1"/>
        <end position="28"/>
    </location>
</feature>
<reference evidence="2 3" key="1">
    <citation type="submission" date="2019-11" db="EMBL/GenBank/DDBJ databases">
        <title>Whole genome sequence of Oryza granulata.</title>
        <authorList>
            <person name="Li W."/>
        </authorList>
    </citation>
    <scope>NUCLEOTIDE SEQUENCE [LARGE SCALE GENOMIC DNA]</scope>
    <source>
        <strain evidence="3">cv. Menghai</strain>
        <tissue evidence="2">Leaf</tissue>
    </source>
</reference>
<comment type="caution">
    <text evidence="2">The sequence shown here is derived from an EMBL/GenBank/DDBJ whole genome shotgun (WGS) entry which is preliminary data.</text>
</comment>
<dbReference type="EMBL" id="SPHZ02000012">
    <property type="protein sequence ID" value="KAF0888577.1"/>
    <property type="molecule type" value="Genomic_DNA"/>
</dbReference>
<keyword evidence="3" id="KW-1185">Reference proteome</keyword>
<organism evidence="2 3">
    <name type="scientific">Oryza meyeriana var. granulata</name>
    <dbReference type="NCBI Taxonomy" id="110450"/>
    <lineage>
        <taxon>Eukaryota</taxon>
        <taxon>Viridiplantae</taxon>
        <taxon>Streptophyta</taxon>
        <taxon>Embryophyta</taxon>
        <taxon>Tracheophyta</taxon>
        <taxon>Spermatophyta</taxon>
        <taxon>Magnoliopsida</taxon>
        <taxon>Liliopsida</taxon>
        <taxon>Poales</taxon>
        <taxon>Poaceae</taxon>
        <taxon>BOP clade</taxon>
        <taxon>Oryzoideae</taxon>
        <taxon>Oryzeae</taxon>
        <taxon>Oryzinae</taxon>
        <taxon>Oryza</taxon>
        <taxon>Oryza meyeriana</taxon>
    </lineage>
</organism>
<name>A0A6G1BLI3_9ORYZ</name>
<evidence type="ECO:0000313" key="2">
    <source>
        <dbReference type="EMBL" id="KAF0888577.1"/>
    </source>
</evidence>
<protein>
    <submittedName>
        <fullName evidence="2">Uncharacterized protein</fullName>
    </submittedName>
</protein>
<evidence type="ECO:0000313" key="3">
    <source>
        <dbReference type="Proteomes" id="UP000479710"/>
    </source>
</evidence>
<accession>A0A6G1BLI3</accession>
<dbReference type="AlphaFoldDB" id="A0A6G1BLI3"/>
<dbReference type="Proteomes" id="UP000479710">
    <property type="component" value="Unassembled WGS sequence"/>
</dbReference>
<proteinExistence type="predicted"/>
<evidence type="ECO:0000256" key="1">
    <source>
        <dbReference type="SAM" id="MobiDB-lite"/>
    </source>
</evidence>
<gene>
    <name evidence="2" type="ORF">E2562_016046</name>
</gene>
<sequence>MEFGSTGAYAEEWQGKNSPTSGDDATAVRQKEGEYVDEFGRGGAHRAAWRHRGVAGMGETVTETAVSDRGRRR</sequence>